<dbReference type="PRINTS" id="PR00081">
    <property type="entry name" value="GDHRDH"/>
</dbReference>
<dbReference type="EC" id="1.1.1.47" evidence="3"/>
<keyword evidence="3" id="KW-0614">Plasmid</keyword>
<name>A0A494TED1_SPHPE</name>
<dbReference type="PRINTS" id="PR00080">
    <property type="entry name" value="SDRFAMILY"/>
</dbReference>
<accession>A0A494TED1</accession>
<dbReference type="Pfam" id="PF13561">
    <property type="entry name" value="adh_short_C2"/>
    <property type="match status" value="1"/>
</dbReference>
<keyword evidence="2 3" id="KW-0560">Oxidoreductase</keyword>
<dbReference type="PANTHER" id="PTHR24321">
    <property type="entry name" value="DEHYDROGENASES, SHORT CHAIN"/>
    <property type="match status" value="1"/>
</dbReference>
<evidence type="ECO:0000313" key="3">
    <source>
        <dbReference type="EMBL" id="AYJ85393.1"/>
    </source>
</evidence>
<gene>
    <name evidence="3" type="ORF">D3Y57_05215</name>
</gene>
<dbReference type="EMBL" id="CP032828">
    <property type="protein sequence ID" value="AYJ85393.1"/>
    <property type="molecule type" value="Genomic_DNA"/>
</dbReference>
<keyword evidence="4" id="KW-1185">Reference proteome</keyword>
<dbReference type="AlphaFoldDB" id="A0A494TED1"/>
<dbReference type="Proteomes" id="UP000276254">
    <property type="component" value="Plasmid unnamed1"/>
</dbReference>
<dbReference type="InterPro" id="IPR002347">
    <property type="entry name" value="SDR_fam"/>
</dbReference>
<dbReference type="KEGG" id="spha:D3Y57_05215"/>
<dbReference type="CDD" id="cd05233">
    <property type="entry name" value="SDR_c"/>
    <property type="match status" value="1"/>
</dbReference>
<dbReference type="RefSeq" id="WP_121151952.1">
    <property type="nucleotide sequence ID" value="NZ_CP032828.1"/>
</dbReference>
<dbReference type="PANTHER" id="PTHR24321:SF8">
    <property type="entry name" value="ESTRADIOL 17-BETA-DEHYDROGENASE 8-RELATED"/>
    <property type="match status" value="1"/>
</dbReference>
<comment type="similarity">
    <text evidence="1">Belongs to the short-chain dehydrogenases/reductases (SDR) family.</text>
</comment>
<dbReference type="InterPro" id="IPR036291">
    <property type="entry name" value="NAD(P)-bd_dom_sf"/>
</dbReference>
<reference evidence="3 4" key="1">
    <citation type="submission" date="2018-09" db="EMBL/GenBank/DDBJ databases">
        <title>Sphingomonas peninsula sp. nov., isolated from fildes peninsula, Antarctic soil.</title>
        <authorList>
            <person name="Yingchao G."/>
        </authorList>
    </citation>
    <scope>NUCLEOTIDE SEQUENCE [LARGE SCALE GENOMIC DNA]</scope>
    <source>
        <strain evidence="3 4">YZ-8</strain>
        <plasmid evidence="3 4">unnamed1</plasmid>
    </source>
</reference>
<evidence type="ECO:0000256" key="1">
    <source>
        <dbReference type="ARBA" id="ARBA00006484"/>
    </source>
</evidence>
<sequence>MMSEFQGKVAIVTGGAQGMGREYVRLLAEAGASVVIADVNQAVAEATIAEIGAGDRVAFVSTDVGSTDACNACAKAAVDRFGGIDYLVNNAGLLSAAAHRSLVDIDLEVYHKILAVMSHGMLYMARAVVPAMRARGGGAIVNMSSIGAYQASGIYSLSKVFVNGLTINLAHELAGQNIRVNAIAPGTVATEGMQPLMSVEQMAQWGAASGRPTDRVAHPSEIAKVGLFLLSDAASYVRGQIVAVDDGQQIRL</sequence>
<dbReference type="Gene3D" id="3.40.50.720">
    <property type="entry name" value="NAD(P)-binding Rossmann-like Domain"/>
    <property type="match status" value="1"/>
</dbReference>
<dbReference type="GO" id="GO:0047936">
    <property type="term" value="F:glucose 1-dehydrogenase [NAD(P)+] activity"/>
    <property type="evidence" value="ECO:0007669"/>
    <property type="project" value="UniProtKB-EC"/>
</dbReference>
<proteinExistence type="inferred from homology"/>
<dbReference type="SUPFAM" id="SSF51735">
    <property type="entry name" value="NAD(P)-binding Rossmann-fold domains"/>
    <property type="match status" value="1"/>
</dbReference>
<geneLocation type="plasmid" evidence="3">
    <name>unnamed1</name>
</geneLocation>
<organism evidence="3 4">
    <name type="scientific">Sphingomonas paeninsulae</name>
    <dbReference type="NCBI Taxonomy" id="2319844"/>
    <lineage>
        <taxon>Bacteria</taxon>
        <taxon>Pseudomonadati</taxon>
        <taxon>Pseudomonadota</taxon>
        <taxon>Alphaproteobacteria</taxon>
        <taxon>Sphingomonadales</taxon>
        <taxon>Sphingomonadaceae</taxon>
        <taxon>Sphingomonas</taxon>
    </lineage>
</organism>
<dbReference type="FunFam" id="3.40.50.720:FF:000084">
    <property type="entry name" value="Short-chain dehydrogenase reductase"/>
    <property type="match status" value="1"/>
</dbReference>
<evidence type="ECO:0000313" key="4">
    <source>
        <dbReference type="Proteomes" id="UP000276254"/>
    </source>
</evidence>
<evidence type="ECO:0000256" key="2">
    <source>
        <dbReference type="ARBA" id="ARBA00023002"/>
    </source>
</evidence>
<dbReference type="OrthoDB" id="5457012at2"/>
<dbReference type="NCBIfam" id="NF005559">
    <property type="entry name" value="PRK07231.1"/>
    <property type="match status" value="1"/>
</dbReference>
<protein>
    <submittedName>
        <fullName evidence="3">Glucose 1-dehydrogenase</fullName>
        <ecNumber evidence="3">1.1.1.47</ecNumber>
    </submittedName>
</protein>